<gene>
    <name evidence="1" type="primary">thiS</name>
    <name evidence="1" type="ORF">D8I35_12070</name>
</gene>
<dbReference type="InterPro" id="IPR003749">
    <property type="entry name" value="ThiS/MoaD-like"/>
</dbReference>
<dbReference type="NCBIfam" id="TIGR01683">
    <property type="entry name" value="thiS"/>
    <property type="match status" value="1"/>
</dbReference>
<dbReference type="RefSeq" id="WP_122229573.1">
    <property type="nucleotide sequence ID" value="NZ_RDQO01000003.1"/>
</dbReference>
<evidence type="ECO:0000313" key="1">
    <source>
        <dbReference type="EMBL" id="RMX05882.1"/>
    </source>
</evidence>
<dbReference type="InterPro" id="IPR016155">
    <property type="entry name" value="Mopterin_synth/thiamin_S_b"/>
</dbReference>
<dbReference type="SUPFAM" id="SSF54285">
    <property type="entry name" value="MoaD/ThiS"/>
    <property type="match status" value="1"/>
</dbReference>
<accession>A0A3M6QTS9</accession>
<evidence type="ECO:0000313" key="2">
    <source>
        <dbReference type="Proteomes" id="UP000278006"/>
    </source>
</evidence>
<dbReference type="Pfam" id="PF02597">
    <property type="entry name" value="ThiS"/>
    <property type="match status" value="1"/>
</dbReference>
<keyword evidence="2" id="KW-1185">Reference proteome</keyword>
<organism evidence="1 2">
    <name type="scientific">Corticibacter populi</name>
    <dbReference type="NCBI Taxonomy" id="1550736"/>
    <lineage>
        <taxon>Bacteria</taxon>
        <taxon>Pseudomonadati</taxon>
        <taxon>Pseudomonadota</taxon>
        <taxon>Betaproteobacteria</taxon>
        <taxon>Burkholderiales</taxon>
        <taxon>Comamonadaceae</taxon>
        <taxon>Corticibacter</taxon>
    </lineage>
</organism>
<dbReference type="Proteomes" id="UP000278006">
    <property type="component" value="Unassembled WGS sequence"/>
</dbReference>
<dbReference type="CDD" id="cd00565">
    <property type="entry name" value="Ubl_ThiS"/>
    <property type="match status" value="1"/>
</dbReference>
<dbReference type="EMBL" id="RDQO01000003">
    <property type="protein sequence ID" value="RMX05882.1"/>
    <property type="molecule type" value="Genomic_DNA"/>
</dbReference>
<proteinExistence type="predicted"/>
<name>A0A3M6QTS9_9BURK</name>
<dbReference type="InterPro" id="IPR012675">
    <property type="entry name" value="Beta-grasp_dom_sf"/>
</dbReference>
<dbReference type="Gene3D" id="3.10.20.30">
    <property type="match status" value="1"/>
</dbReference>
<reference evidence="1 2" key="1">
    <citation type="submission" date="2018-10" db="EMBL/GenBank/DDBJ databases">
        <title>Draft genome of Cortibacter populi DSM10536.</title>
        <authorList>
            <person name="Bernier A.-M."/>
            <person name="Bernard K."/>
        </authorList>
    </citation>
    <scope>NUCLEOTIDE SEQUENCE [LARGE SCALE GENOMIC DNA]</scope>
    <source>
        <strain evidence="1 2">DSM 105136</strain>
    </source>
</reference>
<sequence>MSDSHATLSILLNGKPTQTTAATLLQLIAEMSGHALNEQGQAVDGTRLGIAVAVAGLVVPRGQWHCTAIKAGQQIEVVTAKQGG</sequence>
<dbReference type="AlphaFoldDB" id="A0A3M6QTS9"/>
<protein>
    <submittedName>
        <fullName evidence="1">Sulfur carrier protein ThiS</fullName>
    </submittedName>
</protein>
<dbReference type="InterPro" id="IPR010035">
    <property type="entry name" value="Thi_S"/>
</dbReference>
<comment type="caution">
    <text evidence="1">The sequence shown here is derived from an EMBL/GenBank/DDBJ whole genome shotgun (WGS) entry which is preliminary data.</text>
</comment>